<dbReference type="EMBL" id="KF540228">
    <property type="protein sequence ID" value="AIF26367.1"/>
    <property type="molecule type" value="Genomic_DNA"/>
</dbReference>
<proteinExistence type="predicted"/>
<accession>A0A0H3UA82</accession>
<evidence type="ECO:0000256" key="1">
    <source>
        <dbReference type="SAM" id="SignalP"/>
    </source>
</evidence>
<organism evidence="2">
    <name type="scientific">uncultured bacterium fosmid pJB16B1</name>
    <dbReference type="NCBI Taxonomy" id="1478054"/>
    <lineage>
        <taxon>Bacteria</taxon>
        <taxon>environmental samples</taxon>
    </lineage>
</organism>
<reference evidence="2" key="1">
    <citation type="submission" date="2013-08" db="EMBL/GenBank/DDBJ databases">
        <title>Comparison of modified E. coli strains.</title>
        <authorList>
            <person name="Juergensen J."/>
            <person name="Bonge A."/>
            <person name="Streit W.R."/>
        </authorList>
    </citation>
    <scope>NUCLEOTIDE SEQUENCE</scope>
</reference>
<keyword evidence="1" id="KW-0732">Signal</keyword>
<feature type="chain" id="PRO_5005202753" evidence="1">
    <location>
        <begin position="23"/>
        <end position="173"/>
    </location>
</feature>
<protein>
    <submittedName>
        <fullName evidence="2">Uncharacterized protein</fullName>
    </submittedName>
</protein>
<name>A0A0H3UA82_9BACT</name>
<feature type="signal peptide" evidence="1">
    <location>
        <begin position="1"/>
        <end position="22"/>
    </location>
</feature>
<dbReference type="AlphaFoldDB" id="A0A0H3UA82"/>
<sequence length="173" mass="18650">MKHLYLLFVICSAALAPWSSLAASPAATQEWVRWYVATNAVTVSTNAAGNYTWSQGEGTNAVSVSVEMPTVFAMKAFECDAVANAQGLTNDMTLVYHRPLAVFVSRSARIWVNVNDDRTYDFVTIGPPAMTSVTYNASSYLATGTNIHARIATTYVTPSRANAVTNGLVISEN</sequence>
<evidence type="ECO:0000313" key="2">
    <source>
        <dbReference type="EMBL" id="AIF26367.1"/>
    </source>
</evidence>